<sequence>MYNIKVKIQSLRGNSHICKKIYSKNIPYFKNKFKDLAIFFHGTSFYFLGL</sequence>
<reference evidence="2" key="1">
    <citation type="journal article" date="2020" name="Nat. Commun.">
        <title>Genome sequence of the cluster root forming white lupin.</title>
        <authorList>
            <person name="Hufnagel B."/>
            <person name="Marques A."/>
            <person name="Soriano A."/>
            <person name="Marques L."/>
            <person name="Divol F."/>
            <person name="Doumas P."/>
            <person name="Sallet E."/>
            <person name="Mancinotti D."/>
            <person name="Carrere S."/>
            <person name="Marande W."/>
            <person name="Arribat S."/>
            <person name="Keller J."/>
            <person name="Huneau C."/>
            <person name="Blein T."/>
            <person name="Aime D."/>
            <person name="Laguerre M."/>
            <person name="Taylor J."/>
            <person name="Schubert V."/>
            <person name="Nelson M."/>
            <person name="Geu-Flores F."/>
            <person name="Crespi M."/>
            <person name="Gallardo-Guerrero K."/>
            <person name="Delaux P.-M."/>
            <person name="Salse J."/>
            <person name="Berges H."/>
            <person name="Guyot R."/>
            <person name="Gouzy J."/>
            <person name="Peret B."/>
        </authorList>
    </citation>
    <scope>NUCLEOTIDE SEQUENCE [LARGE SCALE GENOMIC DNA]</scope>
    <source>
        <strain evidence="2">cv. Amiga</strain>
    </source>
</reference>
<dbReference type="AlphaFoldDB" id="A0A6A4QN07"/>
<organism evidence="1 2">
    <name type="scientific">Lupinus albus</name>
    <name type="common">White lupine</name>
    <name type="synonym">Lupinus termis</name>
    <dbReference type="NCBI Taxonomy" id="3870"/>
    <lineage>
        <taxon>Eukaryota</taxon>
        <taxon>Viridiplantae</taxon>
        <taxon>Streptophyta</taxon>
        <taxon>Embryophyta</taxon>
        <taxon>Tracheophyta</taxon>
        <taxon>Spermatophyta</taxon>
        <taxon>Magnoliopsida</taxon>
        <taxon>eudicotyledons</taxon>
        <taxon>Gunneridae</taxon>
        <taxon>Pentapetalae</taxon>
        <taxon>rosids</taxon>
        <taxon>fabids</taxon>
        <taxon>Fabales</taxon>
        <taxon>Fabaceae</taxon>
        <taxon>Papilionoideae</taxon>
        <taxon>50 kb inversion clade</taxon>
        <taxon>genistoids sensu lato</taxon>
        <taxon>core genistoids</taxon>
        <taxon>Genisteae</taxon>
        <taxon>Lupinus</taxon>
    </lineage>
</organism>
<dbReference type="EMBL" id="WOCE01000005">
    <property type="protein sequence ID" value="KAE9614394.1"/>
    <property type="molecule type" value="Genomic_DNA"/>
</dbReference>
<keyword evidence="2" id="KW-1185">Reference proteome</keyword>
<name>A0A6A4QN07_LUPAL</name>
<evidence type="ECO:0000313" key="2">
    <source>
        <dbReference type="Proteomes" id="UP000447434"/>
    </source>
</evidence>
<comment type="caution">
    <text evidence="1">The sequence shown here is derived from an EMBL/GenBank/DDBJ whole genome shotgun (WGS) entry which is preliminary data.</text>
</comment>
<evidence type="ECO:0000313" key="1">
    <source>
        <dbReference type="EMBL" id="KAE9614394.1"/>
    </source>
</evidence>
<accession>A0A6A4QN07</accession>
<proteinExistence type="predicted"/>
<protein>
    <submittedName>
        <fullName evidence="1">Uncharacterized protein</fullName>
    </submittedName>
</protein>
<dbReference type="Proteomes" id="UP000447434">
    <property type="component" value="Chromosome 5"/>
</dbReference>
<gene>
    <name evidence="1" type="ORF">Lalb_Chr05g0227521</name>
</gene>